<feature type="transmembrane region" description="Helical" evidence="7">
    <location>
        <begin position="388"/>
        <end position="408"/>
    </location>
</feature>
<evidence type="ECO:0000256" key="4">
    <source>
        <dbReference type="ARBA" id="ARBA00022692"/>
    </source>
</evidence>
<evidence type="ECO:0000256" key="5">
    <source>
        <dbReference type="ARBA" id="ARBA00022989"/>
    </source>
</evidence>
<name>H1Z004_9EURY</name>
<feature type="transmembrane region" description="Helical" evidence="7">
    <location>
        <begin position="347"/>
        <end position="367"/>
    </location>
</feature>
<evidence type="ECO:0000256" key="6">
    <source>
        <dbReference type="ARBA" id="ARBA00023136"/>
    </source>
</evidence>
<feature type="transmembrane region" description="Helical" evidence="7">
    <location>
        <begin position="414"/>
        <end position="434"/>
    </location>
</feature>
<dbReference type="STRING" id="937775.Metlim_1100"/>
<sequence>MGMQNSIFNSIFKPVKFQPTKWTLVFLLASAMLILMGGAAVAPALPLISEAFPDCSEALVSLIVTLPSLAIAITGFFIGGLSDRIGRLPILSASLLIFSVAGASGFFLNSLPAILAGRFILGIGIAGITTTTTALITDYYSGMTRTKVLGYQGASMGAGVLILETSGGFLAGISWRLSFLIYLIGLVILIGVLATMKEPLREQKTFLHESTDKSTAETGKDAIQREKGLIKPNRKRESNTRPVCEILSVYITLFLSMVMFFLLPTKLPYLIPDILTTMDLSETGGIFANPALLSGMFLGVVGLVSALMGVFYWKIAVHMHKNLILVLTYFMLCAGFITLGLSHSLPVAGIAVVIIGIGNGLMIPTLLNWLTSVTPMAVMGRIMGGYSVSLNLGQFASSLIIVPVFAVVGTYSGLYLAFSILAALLTVVYLIAYLKTRALNLAEPSPVRN</sequence>
<dbReference type="SUPFAM" id="SSF103473">
    <property type="entry name" value="MFS general substrate transporter"/>
    <property type="match status" value="1"/>
</dbReference>
<evidence type="ECO:0000313" key="9">
    <source>
        <dbReference type="EMBL" id="EHQ35211.1"/>
    </source>
</evidence>
<evidence type="ECO:0000256" key="1">
    <source>
        <dbReference type="ARBA" id="ARBA00004651"/>
    </source>
</evidence>
<dbReference type="PROSITE" id="PS50850">
    <property type="entry name" value="MFS"/>
    <property type="match status" value="1"/>
</dbReference>
<accession>H1Z004</accession>
<dbReference type="AlphaFoldDB" id="H1Z004"/>
<feature type="transmembrane region" description="Helical" evidence="7">
    <location>
        <begin position="243"/>
        <end position="263"/>
    </location>
</feature>
<keyword evidence="3" id="KW-1003">Cell membrane</keyword>
<feature type="transmembrane region" description="Helical" evidence="7">
    <location>
        <begin position="291"/>
        <end position="311"/>
    </location>
</feature>
<dbReference type="EMBL" id="CM001436">
    <property type="protein sequence ID" value="EHQ35211.1"/>
    <property type="molecule type" value="Genomic_DNA"/>
</dbReference>
<reference evidence="9 10" key="1">
    <citation type="submission" date="2011-10" db="EMBL/GenBank/DDBJ databases">
        <title>The Improved High-Quality Draft genome of Methanoplanus limicola DSM 2279.</title>
        <authorList>
            <consortium name="US DOE Joint Genome Institute (JGI-PGF)"/>
            <person name="Lucas S."/>
            <person name="Copeland A."/>
            <person name="Lapidus A."/>
            <person name="Glavina del Rio T."/>
            <person name="Dalin E."/>
            <person name="Tice H."/>
            <person name="Bruce D."/>
            <person name="Goodwin L."/>
            <person name="Pitluck S."/>
            <person name="Peters L."/>
            <person name="Mikhailova N."/>
            <person name="Lu M."/>
            <person name="Kyrpides N."/>
            <person name="Mavromatis K."/>
            <person name="Ivanova N."/>
            <person name="Markowitz V."/>
            <person name="Cheng J.-F."/>
            <person name="Hugenholtz P."/>
            <person name="Woyke T."/>
            <person name="Wu D."/>
            <person name="Wirth R."/>
            <person name="Brambilla E.-M."/>
            <person name="Klenk H.-P."/>
            <person name="Eisen J.A."/>
        </authorList>
    </citation>
    <scope>NUCLEOTIDE SEQUENCE [LARGE SCALE GENOMIC DNA]</scope>
    <source>
        <strain evidence="9 10">DSM 2279</strain>
    </source>
</reference>
<organism evidence="9 10">
    <name type="scientific">Methanoplanus limicola DSM 2279</name>
    <dbReference type="NCBI Taxonomy" id="937775"/>
    <lineage>
        <taxon>Archaea</taxon>
        <taxon>Methanobacteriati</taxon>
        <taxon>Methanobacteriota</taxon>
        <taxon>Stenosarchaea group</taxon>
        <taxon>Methanomicrobia</taxon>
        <taxon>Methanomicrobiales</taxon>
        <taxon>Methanomicrobiaceae</taxon>
        <taxon>Methanoplanus</taxon>
    </lineage>
</organism>
<feature type="domain" description="Major facilitator superfamily (MFS) profile" evidence="8">
    <location>
        <begin position="23"/>
        <end position="437"/>
    </location>
</feature>
<evidence type="ECO:0000259" key="8">
    <source>
        <dbReference type="PROSITE" id="PS50850"/>
    </source>
</evidence>
<comment type="subcellular location">
    <subcellularLocation>
        <location evidence="1">Cell membrane</location>
        <topology evidence="1">Multi-pass membrane protein</topology>
    </subcellularLocation>
</comment>
<dbReference type="PANTHER" id="PTHR23517">
    <property type="entry name" value="RESISTANCE PROTEIN MDTM, PUTATIVE-RELATED-RELATED"/>
    <property type="match status" value="1"/>
</dbReference>
<dbReference type="HOGENOM" id="CLU_001265_10_6_2"/>
<feature type="transmembrane region" description="Helical" evidence="7">
    <location>
        <begin position="60"/>
        <end position="81"/>
    </location>
</feature>
<dbReference type="Pfam" id="PF07690">
    <property type="entry name" value="MFS_1"/>
    <property type="match status" value="1"/>
</dbReference>
<feature type="transmembrane region" description="Helical" evidence="7">
    <location>
        <begin position="88"/>
        <end position="108"/>
    </location>
</feature>
<dbReference type="Proteomes" id="UP000005741">
    <property type="component" value="Chromosome"/>
</dbReference>
<keyword evidence="4 7" id="KW-0812">Transmembrane</keyword>
<protein>
    <submittedName>
        <fullName evidence="9">Major facilitator superfamily MFS_1</fullName>
    </submittedName>
</protein>
<dbReference type="InterPro" id="IPR050171">
    <property type="entry name" value="MFS_Transporters"/>
</dbReference>
<evidence type="ECO:0000256" key="2">
    <source>
        <dbReference type="ARBA" id="ARBA00022448"/>
    </source>
</evidence>
<proteinExistence type="predicted"/>
<dbReference type="InterPro" id="IPR020846">
    <property type="entry name" value="MFS_dom"/>
</dbReference>
<dbReference type="PATRIC" id="fig|937775.9.peg.1265"/>
<keyword evidence="5 7" id="KW-1133">Transmembrane helix</keyword>
<gene>
    <name evidence="9" type="ORF">Metlim_1100</name>
</gene>
<dbReference type="InterPro" id="IPR011701">
    <property type="entry name" value="MFS"/>
</dbReference>
<feature type="transmembrane region" description="Helical" evidence="7">
    <location>
        <begin position="323"/>
        <end position="341"/>
    </location>
</feature>
<feature type="transmembrane region" description="Helical" evidence="7">
    <location>
        <begin position="114"/>
        <end position="136"/>
    </location>
</feature>
<dbReference type="CDD" id="cd17473">
    <property type="entry name" value="MFS_arabinose_efflux_permease_like"/>
    <property type="match status" value="1"/>
</dbReference>
<dbReference type="GO" id="GO:0005886">
    <property type="term" value="C:plasma membrane"/>
    <property type="evidence" value="ECO:0007669"/>
    <property type="project" value="UniProtKB-SubCell"/>
</dbReference>
<evidence type="ECO:0000256" key="3">
    <source>
        <dbReference type="ARBA" id="ARBA00022475"/>
    </source>
</evidence>
<dbReference type="Gene3D" id="1.20.1250.20">
    <property type="entry name" value="MFS general substrate transporter like domains"/>
    <property type="match status" value="1"/>
</dbReference>
<keyword evidence="2" id="KW-0813">Transport</keyword>
<dbReference type="InterPro" id="IPR036259">
    <property type="entry name" value="MFS_trans_sf"/>
</dbReference>
<keyword evidence="6 7" id="KW-0472">Membrane</keyword>
<evidence type="ECO:0000256" key="7">
    <source>
        <dbReference type="SAM" id="Phobius"/>
    </source>
</evidence>
<feature type="transmembrane region" description="Helical" evidence="7">
    <location>
        <begin position="148"/>
        <end position="173"/>
    </location>
</feature>
<feature type="transmembrane region" description="Helical" evidence="7">
    <location>
        <begin position="179"/>
        <end position="196"/>
    </location>
</feature>
<dbReference type="InParanoid" id="H1Z004"/>
<evidence type="ECO:0000313" key="10">
    <source>
        <dbReference type="Proteomes" id="UP000005741"/>
    </source>
</evidence>
<dbReference type="GO" id="GO:0022857">
    <property type="term" value="F:transmembrane transporter activity"/>
    <property type="evidence" value="ECO:0007669"/>
    <property type="project" value="InterPro"/>
</dbReference>
<keyword evidence="10" id="KW-1185">Reference proteome</keyword>